<feature type="signal peptide" evidence="1">
    <location>
        <begin position="1"/>
        <end position="21"/>
    </location>
</feature>
<dbReference type="Gene3D" id="3.40.50.1820">
    <property type="entry name" value="alpha/beta hydrolase"/>
    <property type="match status" value="1"/>
</dbReference>
<evidence type="ECO:0000256" key="1">
    <source>
        <dbReference type="SAM" id="SignalP"/>
    </source>
</evidence>
<dbReference type="PANTHER" id="PTHR43798:SF33">
    <property type="entry name" value="HYDROLASE, PUTATIVE (AFU_ORTHOLOGUE AFUA_2G14860)-RELATED"/>
    <property type="match status" value="1"/>
</dbReference>
<dbReference type="RefSeq" id="WP_132225461.1">
    <property type="nucleotide sequence ID" value="NZ_SMGO01000003.1"/>
</dbReference>
<dbReference type="GO" id="GO:0016020">
    <property type="term" value="C:membrane"/>
    <property type="evidence" value="ECO:0007669"/>
    <property type="project" value="TreeGrafter"/>
</dbReference>
<keyword evidence="1" id="KW-0732">Signal</keyword>
<dbReference type="Pfam" id="PF00561">
    <property type="entry name" value="Abhydrolase_1"/>
    <property type="match status" value="1"/>
</dbReference>
<dbReference type="InterPro" id="IPR050266">
    <property type="entry name" value="AB_hydrolase_sf"/>
</dbReference>
<name>A0A4R1LUG6_9SPHI</name>
<sequence length="357" mass="40584">MNIVRTIFSVSFVLISLTVLSQTSSNKDNLKIEEAYNRAKIEYSAFEKKHGDFIQTDNVLMHYLTWGNSSDTPLIWSHGSLTHSYELANIAESLVEGGYYVIAIDYYGHGKTPIPDHEVSIYHSADDILVLMDSLKIGKAILGGFSRGGYIASAFYDSYPERVLALILEDGGSVAFNTYNHTMSNDSLQAKISHLALPKELDELYNSSYNTEFEAYNSLYDPVEGGTQFEILSVVKQKNNKWITYAGLLDFFQMRDSVQYSNVILKPNKASLYGASITMVQPKIIFRNLQVPMLILDPVSSNDPLPFEKENMELQKKFPNLVRRIQYDNTEHNIHYEHPQSFVQDLVEFLKEIKGLK</sequence>
<accession>A0A4R1LUG6</accession>
<evidence type="ECO:0000259" key="2">
    <source>
        <dbReference type="Pfam" id="PF00561"/>
    </source>
</evidence>
<dbReference type="InterPro" id="IPR029058">
    <property type="entry name" value="AB_hydrolase_fold"/>
</dbReference>
<proteinExistence type="predicted"/>
<comment type="caution">
    <text evidence="3">The sequence shown here is derived from an EMBL/GenBank/DDBJ whole genome shotgun (WGS) entry which is preliminary data.</text>
</comment>
<evidence type="ECO:0000313" key="4">
    <source>
        <dbReference type="Proteomes" id="UP000294616"/>
    </source>
</evidence>
<feature type="domain" description="AB hydrolase-1" evidence="2">
    <location>
        <begin position="73"/>
        <end position="339"/>
    </location>
</feature>
<keyword evidence="4" id="KW-1185">Reference proteome</keyword>
<organism evidence="3 4">
    <name type="scientific">Albibacterium bauzanense</name>
    <dbReference type="NCBI Taxonomy" id="653929"/>
    <lineage>
        <taxon>Bacteria</taxon>
        <taxon>Pseudomonadati</taxon>
        <taxon>Bacteroidota</taxon>
        <taxon>Sphingobacteriia</taxon>
        <taxon>Sphingobacteriales</taxon>
        <taxon>Sphingobacteriaceae</taxon>
        <taxon>Albibacterium</taxon>
    </lineage>
</organism>
<dbReference type="PRINTS" id="PR00111">
    <property type="entry name" value="ABHYDROLASE"/>
</dbReference>
<gene>
    <name evidence="3" type="ORF">C8N28_2557</name>
</gene>
<evidence type="ECO:0000313" key="3">
    <source>
        <dbReference type="EMBL" id="TCK80803.1"/>
    </source>
</evidence>
<dbReference type="SUPFAM" id="SSF53474">
    <property type="entry name" value="alpha/beta-Hydrolases"/>
    <property type="match status" value="1"/>
</dbReference>
<dbReference type="Proteomes" id="UP000294616">
    <property type="component" value="Unassembled WGS sequence"/>
</dbReference>
<reference evidence="3 4" key="1">
    <citation type="submission" date="2019-03" db="EMBL/GenBank/DDBJ databases">
        <title>Genomic Encyclopedia of Archaeal and Bacterial Type Strains, Phase II (KMG-II): from individual species to whole genera.</title>
        <authorList>
            <person name="Goeker M."/>
        </authorList>
    </citation>
    <scope>NUCLEOTIDE SEQUENCE [LARGE SCALE GENOMIC DNA]</scope>
    <source>
        <strain evidence="3 4">DSM 22554</strain>
    </source>
</reference>
<dbReference type="AlphaFoldDB" id="A0A4R1LUG6"/>
<dbReference type="PANTHER" id="PTHR43798">
    <property type="entry name" value="MONOACYLGLYCEROL LIPASE"/>
    <property type="match status" value="1"/>
</dbReference>
<protein>
    <submittedName>
        <fullName evidence="3">Pimeloyl-ACP methyl ester carboxylesterase</fullName>
    </submittedName>
</protein>
<feature type="chain" id="PRO_5020206286" evidence="1">
    <location>
        <begin position="22"/>
        <end position="357"/>
    </location>
</feature>
<dbReference type="InterPro" id="IPR000073">
    <property type="entry name" value="AB_hydrolase_1"/>
</dbReference>
<dbReference type="EMBL" id="SMGO01000003">
    <property type="protein sequence ID" value="TCK80803.1"/>
    <property type="molecule type" value="Genomic_DNA"/>
</dbReference>
<dbReference type="OrthoDB" id="9773293at2"/>